<reference evidence="6" key="1">
    <citation type="journal article" date="2018" name="Algal Res.">
        <title>Characterization of plant carbon substrate utilization by Auxenochlorella protothecoides.</title>
        <authorList>
            <person name="Vogler B.W."/>
            <person name="Starkenburg S.R."/>
            <person name="Sudasinghe N."/>
            <person name="Schambach J.Y."/>
            <person name="Rollin J.A."/>
            <person name="Pattathil S."/>
            <person name="Barry A.N."/>
        </authorList>
    </citation>
    <scope>NUCLEOTIDE SEQUENCE [LARGE SCALE GENOMIC DNA]</scope>
    <source>
        <strain evidence="6">UTEX 25</strain>
    </source>
</reference>
<dbReference type="InterPro" id="IPR001650">
    <property type="entry name" value="Helicase_C-like"/>
</dbReference>
<evidence type="ECO:0000259" key="3">
    <source>
        <dbReference type="PROSITE" id="PS51192"/>
    </source>
</evidence>
<dbReference type="PANTHER" id="PTHR36498">
    <property type="entry name" value="TATA-BINDING PROTEIN-ASSOCIATED FACTOR 172"/>
    <property type="match status" value="1"/>
</dbReference>
<dbReference type="PROSITE" id="PS51192">
    <property type="entry name" value="HELICASE_ATP_BIND_1"/>
    <property type="match status" value="1"/>
</dbReference>
<name>A0A3M7KX84_AUXPR</name>
<feature type="non-terminal residue" evidence="5">
    <location>
        <position position="1"/>
    </location>
</feature>
<feature type="region of interest" description="Disordered" evidence="2">
    <location>
        <begin position="174"/>
        <end position="193"/>
    </location>
</feature>
<evidence type="ECO:0000256" key="1">
    <source>
        <dbReference type="ARBA" id="ARBA00022801"/>
    </source>
</evidence>
<feature type="compositionally biased region" description="Low complexity" evidence="2">
    <location>
        <begin position="177"/>
        <end position="193"/>
    </location>
</feature>
<dbReference type="GO" id="GO:0003677">
    <property type="term" value="F:DNA binding"/>
    <property type="evidence" value="ECO:0007669"/>
    <property type="project" value="InterPro"/>
</dbReference>
<organism evidence="5 6">
    <name type="scientific">Auxenochlorella protothecoides</name>
    <name type="common">Green microalga</name>
    <name type="synonym">Chlorella protothecoides</name>
    <dbReference type="NCBI Taxonomy" id="3075"/>
    <lineage>
        <taxon>Eukaryota</taxon>
        <taxon>Viridiplantae</taxon>
        <taxon>Chlorophyta</taxon>
        <taxon>core chlorophytes</taxon>
        <taxon>Trebouxiophyceae</taxon>
        <taxon>Chlorellales</taxon>
        <taxon>Chlorellaceae</taxon>
        <taxon>Auxenochlorella</taxon>
    </lineage>
</organism>
<accession>A0A3M7KX84</accession>
<dbReference type="InterPro" id="IPR027417">
    <property type="entry name" value="P-loop_NTPase"/>
</dbReference>
<dbReference type="Gene3D" id="3.40.50.300">
    <property type="entry name" value="P-loop containing nucleotide triphosphate hydrolases"/>
    <property type="match status" value="1"/>
</dbReference>
<dbReference type="EMBL" id="QOKY01000169">
    <property type="protein sequence ID" value="RMZ55123.1"/>
    <property type="molecule type" value="Genomic_DNA"/>
</dbReference>
<dbReference type="PROSITE" id="PS51194">
    <property type="entry name" value="HELICASE_CTER"/>
    <property type="match status" value="1"/>
</dbReference>
<dbReference type="Pfam" id="PF00176">
    <property type="entry name" value="SNF2-rel_dom"/>
    <property type="match status" value="1"/>
</dbReference>
<dbReference type="GO" id="GO:0017025">
    <property type="term" value="F:TBP-class protein binding"/>
    <property type="evidence" value="ECO:0007669"/>
    <property type="project" value="InterPro"/>
</dbReference>
<sequence>GTCPETRQEAGNQIVGILRSHPEQLPGVLGAVSALLRSPNWDTRLAAARCLGSAAMHFVHATPADIAAASGLDAVALEAELDREEPIPDGTVKAEQDGDEGPLTLENLDIQEIVDNCPPLLASGGEEYAAQAAEGVAAQRSALRKRLGLGGAAGGFMDDAELFKDEDLLAGAREPEPSAAQPEPAPIQAREGSARLRLASSRRLKGLKRAQGSATGGGLLPPRKSAKLDAGGGGGDQPQAGAPSIDPACPPAAAALRSSEAAWAAALLAGPAAQSCGGGGGGAGGADGAPSRMAPPPALALDLRPYQREGVAWLCFLRATGLHGVLADDMGLGKTVQATAVLALAAAEEGVAARGEGRAPRPSLVLCPATLVAHWPFEIRKALGGGGCRRSSARSGDGQGVRSGDAQGVRSCDGQAAEPGDAKDPTTPAATPGGEPLAVLQYAGGAAERAALRPAFLDPDVARPPDVVVASYETLRADAAHLAARDWLYVVADEGHALGNAAGRVARAACALRAQHRLVLTGTPVQNGVRELWALFDFLMPGFLGTSRAFNAKYGRALQVASRQARSRGGALSSSEAGVLALEGLHRAITPFVLRRTKGQVLTDLPPKVLQDVRCTPTPLQLELCEALRSGGGMTLVAAGGLADLVAALRRRTPSPVDKIVKNLVGFVTGDRTPDAAAPPPFPPEDEDAEAAGATEADDTGAGPAAASPAALACRGGEAALRALAFRLGDDLFPALLRGAGLGAPSAEDGDGAASATPEDAGHRVLIFAQLRASLDLVEACVLAPAGIACARIDGGVDPAERFARAQRFNADPTLGVMLLTTGVGGLGLNLTAADTVVFLEHDWNPMKDMQAGICLTQTRERLIPSPPPPRMHQAMDRAHRLGQRRSVNVYRLILAGTLEEEIMSLQRFKLDVAGAVVNADNASLEGMDAGRVLDLLGDAAKASEARDGGEAAKKKKGGLAGMLAELPDVEEAVDQYAAEFSRPETD</sequence>
<feature type="compositionally biased region" description="Low complexity" evidence="2">
    <location>
        <begin position="425"/>
        <end position="434"/>
    </location>
</feature>
<feature type="domain" description="Helicase C-terminal" evidence="4">
    <location>
        <begin position="749"/>
        <end position="924"/>
    </location>
</feature>
<feature type="region of interest" description="Disordered" evidence="2">
    <location>
        <begin position="206"/>
        <end position="247"/>
    </location>
</feature>
<dbReference type="PANTHER" id="PTHR36498:SF1">
    <property type="entry name" value="TATA-BINDING PROTEIN-ASSOCIATED FACTOR 172"/>
    <property type="match status" value="1"/>
</dbReference>
<comment type="caution">
    <text evidence="5">The sequence shown here is derived from an EMBL/GenBank/DDBJ whole genome shotgun (WGS) entry which is preliminary data.</text>
</comment>
<dbReference type="CDD" id="cd18793">
    <property type="entry name" value="SF2_C_SNF"/>
    <property type="match status" value="1"/>
</dbReference>
<protein>
    <recommendedName>
        <fullName evidence="7">TATA-binding protein-associated factor BTAF1</fullName>
    </recommendedName>
</protein>
<feature type="compositionally biased region" description="Low complexity" evidence="2">
    <location>
        <begin position="691"/>
        <end position="708"/>
    </location>
</feature>
<dbReference type="InterPro" id="IPR014001">
    <property type="entry name" value="Helicase_ATP-bd"/>
</dbReference>
<dbReference type="InterPro" id="IPR016024">
    <property type="entry name" value="ARM-type_fold"/>
</dbReference>
<evidence type="ECO:0008006" key="7">
    <source>
        <dbReference type="Google" id="ProtNLM"/>
    </source>
</evidence>
<keyword evidence="1" id="KW-0378">Hydrolase</keyword>
<feature type="domain" description="Helicase ATP-binding" evidence="3">
    <location>
        <begin position="315"/>
        <end position="542"/>
    </location>
</feature>
<dbReference type="InterPro" id="IPR022707">
    <property type="entry name" value="Mot1_central_dom"/>
</dbReference>
<dbReference type="SUPFAM" id="SSF52540">
    <property type="entry name" value="P-loop containing nucleoside triphosphate hydrolases"/>
    <property type="match status" value="2"/>
</dbReference>
<evidence type="ECO:0000313" key="5">
    <source>
        <dbReference type="EMBL" id="RMZ55123.1"/>
    </source>
</evidence>
<dbReference type="InterPro" id="IPR000330">
    <property type="entry name" value="SNF2_N"/>
</dbReference>
<dbReference type="SMART" id="SM00487">
    <property type="entry name" value="DEXDc"/>
    <property type="match status" value="1"/>
</dbReference>
<evidence type="ECO:0000256" key="2">
    <source>
        <dbReference type="SAM" id="MobiDB-lite"/>
    </source>
</evidence>
<dbReference type="Pfam" id="PF12054">
    <property type="entry name" value="DUF3535"/>
    <property type="match status" value="1"/>
</dbReference>
<dbReference type="Proteomes" id="UP000279271">
    <property type="component" value="Unassembled WGS sequence"/>
</dbReference>
<dbReference type="InterPro" id="IPR049730">
    <property type="entry name" value="SNF2/RAD54-like_C"/>
</dbReference>
<evidence type="ECO:0000259" key="4">
    <source>
        <dbReference type="PROSITE" id="PS51194"/>
    </source>
</evidence>
<feature type="region of interest" description="Disordered" evidence="2">
    <location>
        <begin position="670"/>
        <end position="708"/>
    </location>
</feature>
<dbReference type="GO" id="GO:0016887">
    <property type="term" value="F:ATP hydrolysis activity"/>
    <property type="evidence" value="ECO:0007669"/>
    <property type="project" value="InterPro"/>
</dbReference>
<feature type="region of interest" description="Disordered" evidence="2">
    <location>
        <begin position="385"/>
        <end position="434"/>
    </location>
</feature>
<dbReference type="Pfam" id="PF00271">
    <property type="entry name" value="Helicase_C"/>
    <property type="match status" value="1"/>
</dbReference>
<dbReference type="Gene3D" id="3.40.50.10810">
    <property type="entry name" value="Tandem AAA-ATPase domain"/>
    <property type="match status" value="2"/>
</dbReference>
<dbReference type="InterPro" id="IPR038718">
    <property type="entry name" value="SNF2-like_sf"/>
</dbReference>
<proteinExistence type="predicted"/>
<dbReference type="InterPro" id="IPR044972">
    <property type="entry name" value="Mot1"/>
</dbReference>
<evidence type="ECO:0000313" key="6">
    <source>
        <dbReference type="Proteomes" id="UP000279271"/>
    </source>
</evidence>
<dbReference type="SMART" id="SM00490">
    <property type="entry name" value="HELICc"/>
    <property type="match status" value="1"/>
</dbReference>
<gene>
    <name evidence="5" type="ORF">APUTEX25_005401</name>
</gene>
<dbReference type="SUPFAM" id="SSF48371">
    <property type="entry name" value="ARM repeat"/>
    <property type="match status" value="1"/>
</dbReference>
<dbReference type="AlphaFoldDB" id="A0A3M7KX84"/>
<dbReference type="GO" id="GO:0005524">
    <property type="term" value="F:ATP binding"/>
    <property type="evidence" value="ECO:0007669"/>
    <property type="project" value="InterPro"/>
</dbReference>